<feature type="transmembrane region" description="Helical" evidence="9">
    <location>
        <begin position="26"/>
        <end position="49"/>
    </location>
</feature>
<dbReference type="InterPro" id="IPR007387">
    <property type="entry name" value="TRAP_DctQ"/>
</dbReference>
<evidence type="ECO:0000313" key="12">
    <source>
        <dbReference type="Proteomes" id="UP000599523"/>
    </source>
</evidence>
<feature type="transmembrane region" description="Helical" evidence="9">
    <location>
        <begin position="108"/>
        <end position="129"/>
    </location>
</feature>
<evidence type="ECO:0000256" key="9">
    <source>
        <dbReference type="RuleBase" id="RU369079"/>
    </source>
</evidence>
<comment type="caution">
    <text evidence="11">The sequence shown here is derived from an EMBL/GenBank/DDBJ whole genome shotgun (WGS) entry which is preliminary data.</text>
</comment>
<dbReference type="PANTHER" id="PTHR35011">
    <property type="entry name" value="2,3-DIKETO-L-GULONATE TRAP TRANSPORTER SMALL PERMEASE PROTEIN YIAM"/>
    <property type="match status" value="1"/>
</dbReference>
<evidence type="ECO:0000256" key="2">
    <source>
        <dbReference type="ARBA" id="ARBA00022448"/>
    </source>
</evidence>
<evidence type="ECO:0000256" key="3">
    <source>
        <dbReference type="ARBA" id="ARBA00022475"/>
    </source>
</evidence>
<dbReference type="EMBL" id="WTVM01000003">
    <property type="protein sequence ID" value="NMG01509.1"/>
    <property type="molecule type" value="Genomic_DNA"/>
</dbReference>
<dbReference type="Proteomes" id="UP000599523">
    <property type="component" value="Unassembled WGS sequence"/>
</dbReference>
<evidence type="ECO:0000256" key="7">
    <source>
        <dbReference type="ARBA" id="ARBA00023136"/>
    </source>
</evidence>
<evidence type="ECO:0000256" key="6">
    <source>
        <dbReference type="ARBA" id="ARBA00022989"/>
    </source>
</evidence>
<keyword evidence="6 9" id="KW-1133">Transmembrane helix</keyword>
<evidence type="ECO:0000259" key="10">
    <source>
        <dbReference type="Pfam" id="PF04290"/>
    </source>
</evidence>
<keyword evidence="12" id="KW-1185">Reference proteome</keyword>
<keyword evidence="3" id="KW-1003">Cell membrane</keyword>
<comment type="subcellular location">
    <subcellularLocation>
        <location evidence="1 9">Cell inner membrane</location>
        <topology evidence="1 9">Multi-pass membrane protein</topology>
    </subcellularLocation>
</comment>
<gene>
    <name evidence="11" type="ORF">GPA21_00785</name>
</gene>
<dbReference type="AlphaFoldDB" id="A0A972J7A0"/>
<evidence type="ECO:0000256" key="4">
    <source>
        <dbReference type="ARBA" id="ARBA00022519"/>
    </source>
</evidence>
<keyword evidence="4 9" id="KW-0997">Cell inner membrane</keyword>
<protein>
    <recommendedName>
        <fullName evidence="9">TRAP transporter small permease protein</fullName>
    </recommendedName>
</protein>
<dbReference type="PANTHER" id="PTHR35011:SF2">
    <property type="entry name" value="2,3-DIKETO-L-GULONATE TRAP TRANSPORTER SMALL PERMEASE PROTEIN YIAM"/>
    <property type="match status" value="1"/>
</dbReference>
<comment type="subunit">
    <text evidence="9">The complex comprises the extracytoplasmic solute receptor protein and the two transmembrane proteins.</text>
</comment>
<reference evidence="11" key="1">
    <citation type="submission" date="2019-12" db="EMBL/GenBank/DDBJ databases">
        <title>Comparative genomics gives insights into the taxonomy of the Azoarcus-Aromatoleum group and reveals separate origins of nif in the plant-associated Azoarcus and non-plant-associated Aromatoleum sub-groups.</title>
        <authorList>
            <person name="Lafos M."/>
            <person name="Maluk M."/>
            <person name="Batista M."/>
            <person name="Junghare M."/>
            <person name="Carmona M."/>
            <person name="Faoro H."/>
            <person name="Cruz L.M."/>
            <person name="Battistoni F."/>
            <person name="De Souza E."/>
            <person name="Pedrosa F."/>
            <person name="Chen W.-M."/>
            <person name="Poole P.S."/>
            <person name="Dixon R.A."/>
            <person name="James E.K."/>
        </authorList>
    </citation>
    <scope>NUCLEOTIDE SEQUENCE</scope>
    <source>
        <strain evidence="11">NSC3</strain>
    </source>
</reference>
<proteinExistence type="inferred from homology"/>
<dbReference type="GO" id="GO:0015740">
    <property type="term" value="P:C4-dicarboxylate transport"/>
    <property type="evidence" value="ECO:0007669"/>
    <property type="project" value="TreeGrafter"/>
</dbReference>
<evidence type="ECO:0000256" key="5">
    <source>
        <dbReference type="ARBA" id="ARBA00022692"/>
    </source>
</evidence>
<dbReference type="RefSeq" id="WP_168986307.1">
    <property type="nucleotide sequence ID" value="NZ_CAWPHM010000264.1"/>
</dbReference>
<evidence type="ECO:0000313" key="11">
    <source>
        <dbReference type="EMBL" id="NMG01509.1"/>
    </source>
</evidence>
<evidence type="ECO:0000256" key="1">
    <source>
        <dbReference type="ARBA" id="ARBA00004429"/>
    </source>
</evidence>
<dbReference type="InterPro" id="IPR055348">
    <property type="entry name" value="DctQ"/>
</dbReference>
<keyword evidence="7 9" id="KW-0472">Membrane</keyword>
<dbReference type="GO" id="GO:0005886">
    <property type="term" value="C:plasma membrane"/>
    <property type="evidence" value="ECO:0007669"/>
    <property type="project" value="UniProtKB-SubCell"/>
</dbReference>
<keyword evidence="5 9" id="KW-0812">Transmembrane</keyword>
<dbReference type="GO" id="GO:0022857">
    <property type="term" value="F:transmembrane transporter activity"/>
    <property type="evidence" value="ECO:0007669"/>
    <property type="project" value="UniProtKB-UniRule"/>
</dbReference>
<feature type="transmembrane region" description="Helical" evidence="9">
    <location>
        <begin position="149"/>
        <end position="173"/>
    </location>
</feature>
<accession>A0A972J7A0</accession>
<organism evidence="11 12">
    <name type="scientific">Azoarcus taiwanensis</name>
    <dbReference type="NCBI Taxonomy" id="666964"/>
    <lineage>
        <taxon>Bacteria</taxon>
        <taxon>Pseudomonadati</taxon>
        <taxon>Pseudomonadota</taxon>
        <taxon>Betaproteobacteria</taxon>
        <taxon>Rhodocyclales</taxon>
        <taxon>Zoogloeaceae</taxon>
        <taxon>Azoarcus</taxon>
    </lineage>
</organism>
<feature type="domain" description="Tripartite ATP-independent periplasmic transporters DctQ component" evidence="10">
    <location>
        <begin position="47"/>
        <end position="175"/>
    </location>
</feature>
<keyword evidence="2 9" id="KW-0813">Transport</keyword>
<name>A0A972J7A0_9RHOO</name>
<sequence length="208" mass="21761">MTASKHPVRGPLATVARAVVLGLDRIVAALCWLAMAFSALALIASLAMVVYSVGMRYVLNQPQTWVDDLVGFLLVAIVLLGAADAMRRGEHIGVDLLTSRLGALGRRIAAVWALLAVVVTGVFFVVEGWETVAFSKMLGVKSYGHLEVPIWIVQLAVPVGGALFGLAALMGLLRIAIGEEVVVSRGEAAHAAAAVQAQDDDPRGGGGR</sequence>
<evidence type="ECO:0000256" key="8">
    <source>
        <dbReference type="ARBA" id="ARBA00038436"/>
    </source>
</evidence>
<comment type="similarity">
    <text evidence="8 9">Belongs to the TRAP transporter small permease family.</text>
</comment>
<feature type="transmembrane region" description="Helical" evidence="9">
    <location>
        <begin position="69"/>
        <end position="87"/>
    </location>
</feature>
<comment type="function">
    <text evidence="9">Part of the tripartite ATP-independent periplasmic (TRAP) transport system.</text>
</comment>
<dbReference type="Pfam" id="PF04290">
    <property type="entry name" value="DctQ"/>
    <property type="match status" value="1"/>
</dbReference>